<protein>
    <submittedName>
        <fullName evidence="1">Uncharacterized protein</fullName>
    </submittedName>
</protein>
<organism evidence="1 2">
    <name type="scientific">Haemaphysalis longicornis</name>
    <name type="common">Bush tick</name>
    <dbReference type="NCBI Taxonomy" id="44386"/>
    <lineage>
        <taxon>Eukaryota</taxon>
        <taxon>Metazoa</taxon>
        <taxon>Ecdysozoa</taxon>
        <taxon>Arthropoda</taxon>
        <taxon>Chelicerata</taxon>
        <taxon>Arachnida</taxon>
        <taxon>Acari</taxon>
        <taxon>Parasitiformes</taxon>
        <taxon>Ixodida</taxon>
        <taxon>Ixodoidea</taxon>
        <taxon>Ixodidae</taxon>
        <taxon>Haemaphysalinae</taxon>
        <taxon>Haemaphysalis</taxon>
    </lineage>
</organism>
<gene>
    <name evidence="1" type="ORF">HPB48_014683</name>
</gene>
<accession>A0A9J6GHY9</accession>
<dbReference type="AlphaFoldDB" id="A0A9J6GHY9"/>
<dbReference type="VEuPathDB" id="VectorBase:HLOH_058120"/>
<dbReference type="EMBL" id="JABSTR010000007">
    <property type="protein sequence ID" value="KAH9374875.1"/>
    <property type="molecule type" value="Genomic_DNA"/>
</dbReference>
<comment type="caution">
    <text evidence="1">The sequence shown here is derived from an EMBL/GenBank/DDBJ whole genome shotgun (WGS) entry which is preliminary data.</text>
</comment>
<name>A0A9J6GHY9_HAELO</name>
<proteinExistence type="predicted"/>
<reference evidence="1 2" key="1">
    <citation type="journal article" date="2020" name="Cell">
        <title>Large-Scale Comparative Analyses of Tick Genomes Elucidate Their Genetic Diversity and Vector Capacities.</title>
        <authorList>
            <consortium name="Tick Genome and Microbiome Consortium (TIGMIC)"/>
            <person name="Jia N."/>
            <person name="Wang J."/>
            <person name="Shi W."/>
            <person name="Du L."/>
            <person name="Sun Y."/>
            <person name="Zhan W."/>
            <person name="Jiang J.F."/>
            <person name="Wang Q."/>
            <person name="Zhang B."/>
            <person name="Ji P."/>
            <person name="Bell-Sakyi L."/>
            <person name="Cui X.M."/>
            <person name="Yuan T.T."/>
            <person name="Jiang B.G."/>
            <person name="Yang W.F."/>
            <person name="Lam T.T."/>
            <person name="Chang Q.C."/>
            <person name="Ding S.J."/>
            <person name="Wang X.J."/>
            <person name="Zhu J.G."/>
            <person name="Ruan X.D."/>
            <person name="Zhao L."/>
            <person name="Wei J.T."/>
            <person name="Ye R.Z."/>
            <person name="Que T.C."/>
            <person name="Du C.H."/>
            <person name="Zhou Y.H."/>
            <person name="Cheng J.X."/>
            <person name="Dai P.F."/>
            <person name="Guo W.B."/>
            <person name="Han X.H."/>
            <person name="Huang E.J."/>
            <person name="Li L.F."/>
            <person name="Wei W."/>
            <person name="Gao Y.C."/>
            <person name="Liu J.Z."/>
            <person name="Shao H.Z."/>
            <person name="Wang X."/>
            <person name="Wang C.C."/>
            <person name="Yang T.C."/>
            <person name="Huo Q.B."/>
            <person name="Li W."/>
            <person name="Chen H.Y."/>
            <person name="Chen S.E."/>
            <person name="Zhou L.G."/>
            <person name="Ni X.B."/>
            <person name="Tian J.H."/>
            <person name="Sheng Y."/>
            <person name="Liu T."/>
            <person name="Pan Y.S."/>
            <person name="Xia L.Y."/>
            <person name="Li J."/>
            <person name="Zhao F."/>
            <person name="Cao W.C."/>
        </authorList>
    </citation>
    <scope>NUCLEOTIDE SEQUENCE [LARGE SCALE GENOMIC DNA]</scope>
    <source>
        <strain evidence="1">HaeL-2018</strain>
    </source>
</reference>
<evidence type="ECO:0000313" key="2">
    <source>
        <dbReference type="Proteomes" id="UP000821853"/>
    </source>
</evidence>
<sequence>MTKIIDQFPGDMRDLLTPLRIRYLHTHPTAPPPSYSGAPNPALDKDIQLHAGTTAIQTLRRYTALGMDHISNGMLVNLDDLSHLELTNYFKNIWKAGTTPEEWKTAEV</sequence>
<dbReference type="Proteomes" id="UP000821853">
    <property type="component" value="Chromosome 5"/>
</dbReference>
<keyword evidence="2" id="KW-1185">Reference proteome</keyword>
<evidence type="ECO:0000313" key="1">
    <source>
        <dbReference type="EMBL" id="KAH9374875.1"/>
    </source>
</evidence>